<evidence type="ECO:0000259" key="6">
    <source>
        <dbReference type="Pfam" id="PF06886"/>
    </source>
</evidence>
<gene>
    <name evidence="7" type="ORF">LPLAT_LOCUS5044</name>
</gene>
<evidence type="ECO:0000256" key="5">
    <source>
        <dbReference type="SAM" id="MobiDB-lite"/>
    </source>
</evidence>
<feature type="compositionally biased region" description="Acidic residues" evidence="5">
    <location>
        <begin position="215"/>
        <end position="235"/>
    </location>
</feature>
<sequence>MEDLCNRIRAPQWIDLAQNSPTQIHDFFEREHSLHENKEKPCNSTIENVEDAQPASQVEVSCINANAQADLEIMKSTPVKVISPKYGNNKEKIAEEATYDQLFSIAMRTLERCSKLNKTIQEPKVFKTPSMPKLTKSSRSVGCILNKNNQSDQDSATSTKVNKISSNCTSVNMKKKLVKQSLFKQNEDCAENDNFKRPKNPVDDSKDKEDKQCNEDNEECKEEDNNEEHNEEDDKSQDGQVEPTDDNKNNKARNNRDDVETKGDRTQSIKHVAVLTWQNHKRSMYKRRTSINKQYIGLAEAVSRFQNETPKRFRTKSNRNNAISPSFYVSKLTQNRLKPTIPISPALVSKNRTRRVTVLSQEEREKLEMEEMKKFRIKANPIPSNVLRGPRTKVTARKPVVANTATQPDEKTKSLFQSKSPHRDKAPLSLNTIPKVLVTDSEGIIVEREENAFFGVPKNTNVTKSVTRIVPFSFEARNKDMQMKKEQRLKNLQEASKIKAEFHARPAPNFSKPSTSSFTRPPTPPIKQQQNAKRLLLPSPFSFEGRDKKLSEKKEQLVKQVLGDDKRSRVFRANPAPVFKPVMVRGRSKDNLSSTNKSAKTGSEHNAEYKCEDQENKEPNEIDCYKAEGENTQRMSKSSACNVDKQKVPLKALPLELNTDKRAKERQNFDEKVKRKELEEEMKRQEEDRKRLEHERQLKAELRKLAEIKARPMPKFKPPVIAKSTKQLTDPQSPAFASKLRSKQT</sequence>
<name>A0AAV2NIK0_9HYME</name>
<feature type="compositionally biased region" description="Basic and acidic residues" evidence="5">
    <location>
        <begin position="245"/>
        <end position="267"/>
    </location>
</feature>
<dbReference type="AlphaFoldDB" id="A0AAV2NIK0"/>
<keyword evidence="8" id="KW-1185">Reference proteome</keyword>
<evidence type="ECO:0000313" key="7">
    <source>
        <dbReference type="EMBL" id="CAL1679347.1"/>
    </source>
</evidence>
<dbReference type="PANTHER" id="PTHR14326">
    <property type="entry name" value="TARGETING PROTEIN FOR XKLP2"/>
    <property type="match status" value="1"/>
</dbReference>
<dbReference type="EMBL" id="OZ034838">
    <property type="protein sequence ID" value="CAL1679347.1"/>
    <property type="molecule type" value="Genomic_DNA"/>
</dbReference>
<dbReference type="Pfam" id="PF06886">
    <property type="entry name" value="TPX2"/>
    <property type="match status" value="1"/>
</dbReference>
<evidence type="ECO:0000256" key="3">
    <source>
        <dbReference type="ARBA" id="ARBA00022490"/>
    </source>
</evidence>
<feature type="region of interest" description="Disordered" evidence="5">
    <location>
        <begin position="504"/>
        <end position="531"/>
    </location>
</feature>
<dbReference type="Proteomes" id="UP001497644">
    <property type="component" value="Chromosome 15"/>
</dbReference>
<keyword evidence="4" id="KW-0206">Cytoskeleton</keyword>
<feature type="domain" description="TPX2 C-terminal" evidence="6">
    <location>
        <begin position="656"/>
        <end position="729"/>
    </location>
</feature>
<protein>
    <recommendedName>
        <fullName evidence="6">TPX2 C-terminal domain-containing protein</fullName>
    </recommendedName>
</protein>
<feature type="region of interest" description="Disordered" evidence="5">
    <location>
        <begin position="404"/>
        <end position="427"/>
    </location>
</feature>
<accession>A0AAV2NIK0</accession>
<dbReference type="InterPro" id="IPR027329">
    <property type="entry name" value="TPX2_C"/>
</dbReference>
<evidence type="ECO:0000256" key="1">
    <source>
        <dbReference type="ARBA" id="ARBA00004245"/>
    </source>
</evidence>
<keyword evidence="3" id="KW-0963">Cytoplasm</keyword>
<reference evidence="7" key="1">
    <citation type="submission" date="2024-04" db="EMBL/GenBank/DDBJ databases">
        <authorList>
            <consortium name="Molecular Ecology Group"/>
        </authorList>
    </citation>
    <scope>NUCLEOTIDE SEQUENCE</scope>
</reference>
<organism evidence="7 8">
    <name type="scientific">Lasius platythorax</name>
    <dbReference type="NCBI Taxonomy" id="488582"/>
    <lineage>
        <taxon>Eukaryota</taxon>
        <taxon>Metazoa</taxon>
        <taxon>Ecdysozoa</taxon>
        <taxon>Arthropoda</taxon>
        <taxon>Hexapoda</taxon>
        <taxon>Insecta</taxon>
        <taxon>Pterygota</taxon>
        <taxon>Neoptera</taxon>
        <taxon>Endopterygota</taxon>
        <taxon>Hymenoptera</taxon>
        <taxon>Apocrita</taxon>
        <taxon>Aculeata</taxon>
        <taxon>Formicoidea</taxon>
        <taxon>Formicidae</taxon>
        <taxon>Formicinae</taxon>
        <taxon>Lasius</taxon>
        <taxon>Lasius</taxon>
    </lineage>
</organism>
<evidence type="ECO:0000256" key="4">
    <source>
        <dbReference type="ARBA" id="ARBA00023212"/>
    </source>
</evidence>
<evidence type="ECO:0000313" key="8">
    <source>
        <dbReference type="Proteomes" id="UP001497644"/>
    </source>
</evidence>
<feature type="compositionally biased region" description="Polar residues" evidence="5">
    <location>
        <begin position="591"/>
        <end position="601"/>
    </location>
</feature>
<dbReference type="GO" id="GO:0005874">
    <property type="term" value="C:microtubule"/>
    <property type="evidence" value="ECO:0007669"/>
    <property type="project" value="InterPro"/>
</dbReference>
<comment type="similarity">
    <text evidence="2">Belongs to the TPX2 family.</text>
</comment>
<comment type="subcellular location">
    <subcellularLocation>
        <location evidence="1">Cytoplasm</location>
        <location evidence="1">Cytoskeleton</location>
    </subcellularLocation>
</comment>
<feature type="compositionally biased region" description="Basic and acidic residues" evidence="5">
    <location>
        <begin position="193"/>
        <end position="214"/>
    </location>
</feature>
<proteinExistence type="inferred from homology"/>
<feature type="region of interest" description="Disordered" evidence="5">
    <location>
        <begin position="705"/>
        <end position="745"/>
    </location>
</feature>
<dbReference type="GO" id="GO:0005819">
    <property type="term" value="C:spindle"/>
    <property type="evidence" value="ECO:0007669"/>
    <property type="project" value="InterPro"/>
</dbReference>
<evidence type="ECO:0000256" key="2">
    <source>
        <dbReference type="ARBA" id="ARBA00005885"/>
    </source>
</evidence>
<dbReference type="PANTHER" id="PTHR14326:SF44">
    <property type="entry name" value="TARGETING PROTEIN FOR XKLP2"/>
    <property type="match status" value="1"/>
</dbReference>
<feature type="region of interest" description="Disordered" evidence="5">
    <location>
        <begin position="587"/>
        <end position="618"/>
    </location>
</feature>
<dbReference type="InterPro" id="IPR009675">
    <property type="entry name" value="TPX2_fam"/>
</dbReference>
<feature type="region of interest" description="Disordered" evidence="5">
    <location>
        <begin position="191"/>
        <end position="267"/>
    </location>
</feature>
<dbReference type="GO" id="GO:0060236">
    <property type="term" value="P:regulation of mitotic spindle organization"/>
    <property type="evidence" value="ECO:0007669"/>
    <property type="project" value="InterPro"/>
</dbReference>
<feature type="compositionally biased region" description="Basic and acidic residues" evidence="5">
    <location>
        <begin position="602"/>
        <end position="618"/>
    </location>
</feature>